<evidence type="ECO:0000313" key="17">
    <source>
        <dbReference type="Proteomes" id="UP000016761"/>
    </source>
</evidence>
<protein>
    <recommendedName>
        <fullName evidence="13">Threonine--tRNA ligase</fullName>
        <ecNumber evidence="13">6.1.1.3</ecNumber>
    </recommendedName>
    <alternativeName>
        <fullName evidence="13">Threonyl-tRNA synthetase</fullName>
        <shortName evidence="13">ThrRS</shortName>
    </alternativeName>
</protein>
<dbReference type="STRING" id="1354303.M917_0497"/>
<evidence type="ECO:0000256" key="8">
    <source>
        <dbReference type="ARBA" id="ARBA00022840"/>
    </source>
</evidence>
<evidence type="ECO:0000256" key="2">
    <source>
        <dbReference type="ARBA" id="ARBA00022490"/>
    </source>
</evidence>
<dbReference type="InterPro" id="IPR004154">
    <property type="entry name" value="Anticodon-bd"/>
</dbReference>
<dbReference type="Pfam" id="PF02824">
    <property type="entry name" value="TGS"/>
    <property type="match status" value="1"/>
</dbReference>
<keyword evidence="3 13" id="KW-0820">tRNA-binding</keyword>
<dbReference type="GO" id="GO:0005829">
    <property type="term" value="C:cytosol"/>
    <property type="evidence" value="ECO:0007669"/>
    <property type="project" value="TreeGrafter"/>
</dbReference>
<dbReference type="FunFam" id="3.40.50.800:FF:000001">
    <property type="entry name" value="Threonine--tRNA ligase"/>
    <property type="match status" value="1"/>
</dbReference>
<dbReference type="GO" id="GO:0004829">
    <property type="term" value="F:threonine-tRNA ligase activity"/>
    <property type="evidence" value="ECO:0007669"/>
    <property type="project" value="UniProtKB-UniRule"/>
</dbReference>
<dbReference type="InterPro" id="IPR036621">
    <property type="entry name" value="Anticodon-bd_dom_sf"/>
</dbReference>
<dbReference type="Gene3D" id="3.10.20.30">
    <property type="match status" value="1"/>
</dbReference>
<keyword evidence="5 13" id="KW-0479">Metal-binding</keyword>
<comment type="subcellular location">
    <subcellularLocation>
        <location evidence="13">Cytoplasm</location>
    </subcellularLocation>
</comment>
<dbReference type="InterPro" id="IPR004095">
    <property type="entry name" value="TGS"/>
</dbReference>
<evidence type="ECO:0000256" key="10">
    <source>
        <dbReference type="ARBA" id="ARBA00022917"/>
    </source>
</evidence>
<evidence type="ECO:0000256" key="12">
    <source>
        <dbReference type="ARBA" id="ARBA00049515"/>
    </source>
</evidence>
<evidence type="ECO:0000256" key="13">
    <source>
        <dbReference type="HAMAP-Rule" id="MF_00184"/>
    </source>
</evidence>
<evidence type="ECO:0000256" key="11">
    <source>
        <dbReference type="ARBA" id="ARBA00023146"/>
    </source>
</evidence>
<evidence type="ECO:0000313" key="16">
    <source>
        <dbReference type="EMBL" id="ERL56471.1"/>
    </source>
</evidence>
<dbReference type="Gene3D" id="3.30.930.10">
    <property type="entry name" value="Bira Bifunctional Protein, Domain 2"/>
    <property type="match status" value="1"/>
</dbReference>
<dbReference type="SUPFAM" id="SSF81271">
    <property type="entry name" value="TGS-like"/>
    <property type="match status" value="1"/>
</dbReference>
<dbReference type="PATRIC" id="fig|1354303.4.peg.488"/>
<dbReference type="PANTHER" id="PTHR11451">
    <property type="entry name" value="THREONINE-TRNA LIGASE"/>
    <property type="match status" value="1"/>
</dbReference>
<dbReference type="GO" id="GO:0046872">
    <property type="term" value="F:metal ion binding"/>
    <property type="evidence" value="ECO:0007669"/>
    <property type="project" value="UniProtKB-KW"/>
</dbReference>
<dbReference type="SUPFAM" id="SSF55681">
    <property type="entry name" value="Class II aaRS and biotin synthetases"/>
    <property type="match status" value="1"/>
</dbReference>
<dbReference type="PRINTS" id="PR01047">
    <property type="entry name" value="TRNASYNTHTHR"/>
</dbReference>
<feature type="binding site" evidence="13">
    <location>
        <position position="525"/>
    </location>
    <ligand>
        <name>Zn(2+)</name>
        <dbReference type="ChEBI" id="CHEBI:29105"/>
        <note>catalytic</note>
    </ligand>
</feature>
<dbReference type="SUPFAM" id="SSF52954">
    <property type="entry name" value="Class II aaRS ABD-related"/>
    <property type="match status" value="1"/>
</dbReference>
<dbReference type="InterPro" id="IPR002314">
    <property type="entry name" value="aa-tRNA-synt_IIb"/>
</dbReference>
<dbReference type="GO" id="GO:0006435">
    <property type="term" value="P:threonyl-tRNA aminoacylation"/>
    <property type="evidence" value="ECO:0007669"/>
    <property type="project" value="UniProtKB-UniRule"/>
</dbReference>
<dbReference type="EMBL" id="AUSW01000013">
    <property type="protein sequence ID" value="ERL56471.1"/>
    <property type="molecule type" value="Genomic_DNA"/>
</dbReference>
<evidence type="ECO:0000256" key="9">
    <source>
        <dbReference type="ARBA" id="ARBA00022884"/>
    </source>
</evidence>
<dbReference type="Pfam" id="PF07973">
    <property type="entry name" value="tRNA_SAD"/>
    <property type="match status" value="1"/>
</dbReference>
<dbReference type="NCBIfam" id="TIGR00418">
    <property type="entry name" value="thrS"/>
    <property type="match status" value="1"/>
</dbReference>
<feature type="binding site" evidence="13">
    <location>
        <position position="399"/>
    </location>
    <ligand>
        <name>Zn(2+)</name>
        <dbReference type="ChEBI" id="CHEBI:29105"/>
        <note>catalytic</note>
    </ligand>
</feature>
<evidence type="ECO:0000256" key="3">
    <source>
        <dbReference type="ARBA" id="ARBA00022555"/>
    </source>
</evidence>
<dbReference type="HAMAP" id="MF_00184">
    <property type="entry name" value="Thr_tRNA_synth"/>
    <property type="match status" value="1"/>
</dbReference>
<dbReference type="AlphaFoldDB" id="U4T8L0"/>
<dbReference type="PROSITE" id="PS50862">
    <property type="entry name" value="AA_TRNA_LIGASE_II"/>
    <property type="match status" value="1"/>
</dbReference>
<evidence type="ECO:0000259" key="15">
    <source>
        <dbReference type="PROSITE" id="PS51880"/>
    </source>
</evidence>
<dbReference type="FunFam" id="3.30.980.10:FF:000005">
    <property type="entry name" value="Threonyl-tRNA synthetase, mitochondrial"/>
    <property type="match status" value="1"/>
</dbReference>
<dbReference type="Gene3D" id="3.30.54.20">
    <property type="match status" value="1"/>
</dbReference>
<proteinExistence type="inferred from homology"/>
<dbReference type="GO" id="GO:0000049">
    <property type="term" value="F:tRNA binding"/>
    <property type="evidence" value="ECO:0007669"/>
    <property type="project" value="UniProtKB-KW"/>
</dbReference>
<comment type="subunit">
    <text evidence="13">Homodimer.</text>
</comment>
<dbReference type="Gene3D" id="3.30.980.10">
    <property type="entry name" value="Threonyl-trna Synthetase, Chain A, domain 2"/>
    <property type="match status" value="1"/>
</dbReference>
<organism evidence="16 17">
    <name type="scientific">Psychrobacter aquaticus CMS 56</name>
    <dbReference type="NCBI Taxonomy" id="1354303"/>
    <lineage>
        <taxon>Bacteria</taxon>
        <taxon>Pseudomonadati</taxon>
        <taxon>Pseudomonadota</taxon>
        <taxon>Gammaproteobacteria</taxon>
        <taxon>Moraxellales</taxon>
        <taxon>Moraxellaceae</taxon>
        <taxon>Psychrobacter</taxon>
    </lineage>
</organism>
<dbReference type="InterPro" id="IPR012947">
    <property type="entry name" value="tRNA_SAD"/>
</dbReference>
<dbReference type="Gene3D" id="3.40.50.800">
    <property type="entry name" value="Anticodon-binding domain"/>
    <property type="match status" value="1"/>
</dbReference>
<keyword evidence="4 13" id="KW-0436">Ligase</keyword>
<dbReference type="InterPro" id="IPR018163">
    <property type="entry name" value="Thr/Ala-tRNA-synth_IIc_edit"/>
</dbReference>
<evidence type="ECO:0000256" key="1">
    <source>
        <dbReference type="ARBA" id="ARBA00008226"/>
    </source>
</evidence>
<keyword evidence="7 13" id="KW-0862">Zinc</keyword>
<reference evidence="16 17" key="1">
    <citation type="journal article" date="2013" name="Genome Announc.">
        <title>Draft Genome Sequence of Psychrobacter aquaticus Strain CMS 56T, Isolated from a Cyanobacterial Mat Sample Collected from Water Bodies in the McMurdo Dry Valley Region of Antarctica.</title>
        <authorList>
            <person name="Reddy G.S."/>
            <person name="Ara S."/>
            <person name="Singh A."/>
            <person name="Kumar Pinnaka A."/>
            <person name="Shivaji S."/>
        </authorList>
    </citation>
    <scope>NUCLEOTIDE SEQUENCE [LARGE SCALE GENOMIC DNA]</scope>
    <source>
        <strain evidence="16 17">CMS 56</strain>
    </source>
</reference>
<dbReference type="FunFam" id="3.10.20.30:FF:000005">
    <property type="entry name" value="Threonine--tRNA ligase"/>
    <property type="match status" value="1"/>
</dbReference>
<comment type="cofactor">
    <cofactor evidence="13">
        <name>Zn(2+)</name>
        <dbReference type="ChEBI" id="CHEBI:29105"/>
    </cofactor>
    <text evidence="13">Binds 1 zinc ion per subunit.</text>
</comment>
<dbReference type="PROSITE" id="PS51880">
    <property type="entry name" value="TGS"/>
    <property type="match status" value="1"/>
</dbReference>
<dbReference type="InterPro" id="IPR012675">
    <property type="entry name" value="Beta-grasp_dom_sf"/>
</dbReference>
<evidence type="ECO:0000256" key="5">
    <source>
        <dbReference type="ARBA" id="ARBA00022723"/>
    </source>
</evidence>
<dbReference type="CDD" id="cd00771">
    <property type="entry name" value="ThrRS_core"/>
    <property type="match status" value="1"/>
</dbReference>
<dbReference type="GO" id="GO:0005524">
    <property type="term" value="F:ATP binding"/>
    <property type="evidence" value="ECO:0007669"/>
    <property type="project" value="UniProtKB-UniRule"/>
</dbReference>
<feature type="binding site" evidence="13">
    <location>
        <position position="348"/>
    </location>
    <ligand>
        <name>Zn(2+)</name>
        <dbReference type="ChEBI" id="CHEBI:29105"/>
        <note>catalytic</note>
    </ligand>
</feature>
<evidence type="ECO:0000256" key="7">
    <source>
        <dbReference type="ARBA" id="ARBA00022833"/>
    </source>
</evidence>
<keyword evidence="2 13" id="KW-0963">Cytoplasm</keyword>
<evidence type="ECO:0000256" key="4">
    <source>
        <dbReference type="ARBA" id="ARBA00022598"/>
    </source>
</evidence>
<dbReference type="InterPro" id="IPR002320">
    <property type="entry name" value="Thr-tRNA-ligase_IIa"/>
</dbReference>
<evidence type="ECO:0000256" key="6">
    <source>
        <dbReference type="ARBA" id="ARBA00022741"/>
    </source>
</evidence>
<dbReference type="InterPro" id="IPR012676">
    <property type="entry name" value="TGS-like"/>
</dbReference>
<dbReference type="Pfam" id="PF00587">
    <property type="entry name" value="tRNA-synt_2b"/>
    <property type="match status" value="1"/>
</dbReference>
<keyword evidence="9 13" id="KW-0694">RNA-binding</keyword>
<dbReference type="Proteomes" id="UP000016761">
    <property type="component" value="Unassembled WGS sequence"/>
</dbReference>
<keyword evidence="17" id="KW-1185">Reference proteome</keyword>
<dbReference type="InterPro" id="IPR006195">
    <property type="entry name" value="aa-tRNA-synth_II"/>
</dbReference>
<dbReference type="FunFam" id="3.30.930.10:FF:000002">
    <property type="entry name" value="Threonine--tRNA ligase"/>
    <property type="match status" value="1"/>
</dbReference>
<dbReference type="EC" id="6.1.1.3" evidence="13"/>
<keyword evidence="10 13" id="KW-0648">Protein biosynthesis</keyword>
<name>U4T8L0_9GAMM</name>
<keyword evidence="8 13" id="KW-0067">ATP-binding</keyword>
<dbReference type="eggNOG" id="COG0441">
    <property type="taxonomic scope" value="Bacteria"/>
</dbReference>
<dbReference type="InterPro" id="IPR045864">
    <property type="entry name" value="aa-tRNA-synth_II/BPL/LPL"/>
</dbReference>
<dbReference type="CDD" id="cd01667">
    <property type="entry name" value="TGS_ThrRS"/>
    <property type="match status" value="1"/>
</dbReference>
<dbReference type="InterPro" id="IPR047246">
    <property type="entry name" value="ThrRS_anticodon"/>
</dbReference>
<comment type="similarity">
    <text evidence="1 13">Belongs to the class-II aminoacyl-tRNA synthetase family.</text>
</comment>
<feature type="domain" description="Aminoacyl-transfer RNA synthetases class-II family profile" evidence="14">
    <location>
        <begin position="242"/>
        <end position="548"/>
    </location>
</feature>
<dbReference type="CDD" id="cd00860">
    <property type="entry name" value="ThrRS_anticodon"/>
    <property type="match status" value="1"/>
</dbReference>
<sequence>MQSSLPADPKTGEYIMVAITLPDGSVKNFEGNTTVMEVAQSIGAGLAKATVAGRVNGHLVDAHDPIIADANVEIVTPKDADGVDIIRHSCAHLLGHAVKQLYPDVKMVIGPVIDDGFYYDIFSETPFTPEHMEAIEKRMMELIKQDYDVIKKMTPRAEAIEIFQSRDEDYKLKLINDMPGEEAFGLYHHQEYVDMCRGPHVPNTRFLKVFKLTKMSGAYWRGDAKNEQLQRIYGTAWADKKDLKAYIQRIEEAEKRDHRKIGKALNLFHMQEQAPGMVFWHANGWTIYQVLEQYMRKVQYDNGYEEIKTPQIVDRSLWERSGHWGNYATNMFTTSSENRDYAVKPMNCPCHVQVFNQGLKSYRDLPLRMAEFGSCHRNEPSGSLHGLMRVRGFTQDDAHIFCTQAQIQQEVADFIKLTLAVYEDFGFDNIIMKLSTRPEKRVGSDESWDSAEKALADALDSSGLDWDYLPGEGAFYGPKIEFSLKDSLGRVWQCGTIQVDPNMPERLDAEFVNEQNEREVPIMLHRAILGSFERFIGILIENYAGWMPVWLAPQQVAVMNITDKQGNACENVVSELKNAGIRAVSDLRNEKIGFKIREKTLERIPYMLVLGDKEVESGSVNVRTREGENLGVMSVSEFITLVQTAVAEKGRQTPKTDEE</sequence>
<dbReference type="Pfam" id="PF03129">
    <property type="entry name" value="HGTP_anticodon"/>
    <property type="match status" value="1"/>
</dbReference>
<dbReference type="SMART" id="SM00863">
    <property type="entry name" value="tRNA_SAD"/>
    <property type="match status" value="1"/>
</dbReference>
<dbReference type="FunFam" id="3.30.54.20:FF:000002">
    <property type="entry name" value="Threonine--tRNA ligase"/>
    <property type="match status" value="1"/>
</dbReference>
<feature type="region of interest" description="Catalytic" evidence="13">
    <location>
        <begin position="257"/>
        <end position="548"/>
    </location>
</feature>
<feature type="domain" description="TGS" evidence="15">
    <location>
        <begin position="15"/>
        <end position="76"/>
    </location>
</feature>
<accession>U4T8L0</accession>
<dbReference type="SUPFAM" id="SSF55186">
    <property type="entry name" value="ThrRS/AlaRS common domain"/>
    <property type="match status" value="1"/>
</dbReference>
<keyword evidence="6 13" id="KW-0547">Nucleotide-binding</keyword>
<comment type="catalytic activity">
    <reaction evidence="12 13">
        <text>tRNA(Thr) + L-threonine + ATP = L-threonyl-tRNA(Thr) + AMP + diphosphate + H(+)</text>
        <dbReference type="Rhea" id="RHEA:24624"/>
        <dbReference type="Rhea" id="RHEA-COMP:9670"/>
        <dbReference type="Rhea" id="RHEA-COMP:9704"/>
        <dbReference type="ChEBI" id="CHEBI:15378"/>
        <dbReference type="ChEBI" id="CHEBI:30616"/>
        <dbReference type="ChEBI" id="CHEBI:33019"/>
        <dbReference type="ChEBI" id="CHEBI:57926"/>
        <dbReference type="ChEBI" id="CHEBI:78442"/>
        <dbReference type="ChEBI" id="CHEBI:78534"/>
        <dbReference type="ChEBI" id="CHEBI:456215"/>
        <dbReference type="EC" id="6.1.1.3"/>
    </reaction>
</comment>
<comment type="caution">
    <text evidence="16">The sequence shown here is derived from an EMBL/GenBank/DDBJ whole genome shotgun (WGS) entry which is preliminary data.</text>
</comment>
<gene>
    <name evidence="13" type="primary">thrS</name>
    <name evidence="16" type="ORF">M917_0497</name>
</gene>
<dbReference type="InterPro" id="IPR033728">
    <property type="entry name" value="ThrRS_core"/>
</dbReference>
<evidence type="ECO:0000259" key="14">
    <source>
        <dbReference type="PROSITE" id="PS50862"/>
    </source>
</evidence>
<dbReference type="PANTHER" id="PTHR11451:SF44">
    <property type="entry name" value="THREONINE--TRNA LIGASE, CHLOROPLASTIC_MITOCHONDRIAL 2"/>
    <property type="match status" value="1"/>
</dbReference>
<keyword evidence="11 13" id="KW-0030">Aminoacyl-tRNA synthetase</keyword>